<name>A0A177JW87_SPHYA</name>
<sequence>MNLVEEIAPGLSGLETLKALIAAGRRPPIGQTLDFDLTDVGEGWAVFTSTPGLAAYNPIGTVHGGYAATLLDSACGCAVHSKLSATQAYTTLELKVAYHKAIKASTGTLRAEGHVVSFGRRAAFAEASLKDGDGRLYATATSTLLVMERP</sequence>
<dbReference type="RefSeq" id="WP_063976214.1">
    <property type="nucleotide sequence ID" value="NZ_LSTR01000025.1"/>
</dbReference>
<dbReference type="SUPFAM" id="SSF54637">
    <property type="entry name" value="Thioesterase/thiol ester dehydrase-isomerase"/>
    <property type="match status" value="1"/>
</dbReference>
<evidence type="ECO:0000313" key="4">
    <source>
        <dbReference type="Proteomes" id="UP000077262"/>
    </source>
</evidence>
<protein>
    <submittedName>
        <fullName evidence="3">Thioesterase</fullName>
    </submittedName>
</protein>
<dbReference type="Proteomes" id="UP000077262">
    <property type="component" value="Unassembled WGS sequence"/>
</dbReference>
<feature type="domain" description="Thioesterase" evidence="2">
    <location>
        <begin position="60"/>
        <end position="137"/>
    </location>
</feature>
<dbReference type="Gene3D" id="3.10.129.10">
    <property type="entry name" value="Hotdog Thioesterase"/>
    <property type="match status" value="1"/>
</dbReference>
<dbReference type="Pfam" id="PF03061">
    <property type="entry name" value="4HBT"/>
    <property type="match status" value="1"/>
</dbReference>
<dbReference type="GO" id="GO:0005829">
    <property type="term" value="C:cytosol"/>
    <property type="evidence" value="ECO:0007669"/>
    <property type="project" value="TreeGrafter"/>
</dbReference>
<reference evidence="3 4" key="1">
    <citation type="submission" date="2016-02" db="EMBL/GenBank/DDBJ databases">
        <authorList>
            <person name="Wen L."/>
            <person name="He K."/>
            <person name="Yang H."/>
        </authorList>
    </citation>
    <scope>NUCLEOTIDE SEQUENCE [LARGE SCALE GENOMIC DNA]</scope>
    <source>
        <strain evidence="3 4">CD09_2</strain>
    </source>
</reference>
<evidence type="ECO:0000313" key="3">
    <source>
        <dbReference type="EMBL" id="OAH45383.1"/>
    </source>
</evidence>
<keyword evidence="1" id="KW-0378">Hydrolase</keyword>
<dbReference type="PANTHER" id="PTHR43240:SF1">
    <property type="entry name" value="BLR5584 PROTEIN"/>
    <property type="match status" value="1"/>
</dbReference>
<accession>A0A177JW87</accession>
<dbReference type="InterPro" id="IPR006683">
    <property type="entry name" value="Thioestr_dom"/>
</dbReference>
<dbReference type="OrthoDB" id="9813282at2"/>
<comment type="caution">
    <text evidence="3">The sequence shown here is derived from an EMBL/GenBank/DDBJ whole genome shotgun (WGS) entry which is preliminary data.</text>
</comment>
<dbReference type="GO" id="GO:0061522">
    <property type="term" value="F:1,4-dihydroxy-2-naphthoyl-CoA thioesterase activity"/>
    <property type="evidence" value="ECO:0007669"/>
    <property type="project" value="TreeGrafter"/>
</dbReference>
<organism evidence="3 4">
    <name type="scientific">Sphingobium yanoikuyae</name>
    <name type="common">Sphingomonas yanoikuyae</name>
    <dbReference type="NCBI Taxonomy" id="13690"/>
    <lineage>
        <taxon>Bacteria</taxon>
        <taxon>Pseudomonadati</taxon>
        <taxon>Pseudomonadota</taxon>
        <taxon>Alphaproteobacteria</taxon>
        <taxon>Sphingomonadales</taxon>
        <taxon>Sphingomonadaceae</taxon>
        <taxon>Sphingobium</taxon>
    </lineage>
</organism>
<dbReference type="EMBL" id="LSTR01000025">
    <property type="protein sequence ID" value="OAH45383.1"/>
    <property type="molecule type" value="Genomic_DNA"/>
</dbReference>
<dbReference type="AlphaFoldDB" id="A0A177JW87"/>
<dbReference type="InterPro" id="IPR029069">
    <property type="entry name" value="HotDog_dom_sf"/>
</dbReference>
<dbReference type="NCBIfam" id="TIGR00369">
    <property type="entry name" value="unchar_dom_1"/>
    <property type="match status" value="1"/>
</dbReference>
<evidence type="ECO:0000256" key="1">
    <source>
        <dbReference type="ARBA" id="ARBA00022801"/>
    </source>
</evidence>
<dbReference type="InterPro" id="IPR003736">
    <property type="entry name" value="PAAI_dom"/>
</dbReference>
<gene>
    <name evidence="3" type="ORF">AX777_17385</name>
</gene>
<evidence type="ECO:0000259" key="2">
    <source>
        <dbReference type="Pfam" id="PF03061"/>
    </source>
</evidence>
<dbReference type="PANTHER" id="PTHR43240">
    <property type="entry name" value="1,4-DIHYDROXY-2-NAPHTHOYL-COA THIOESTERASE 1"/>
    <property type="match status" value="1"/>
</dbReference>
<proteinExistence type="predicted"/>
<dbReference type="CDD" id="cd03443">
    <property type="entry name" value="PaaI_thioesterase"/>
    <property type="match status" value="1"/>
</dbReference>